<name>A0A7W7VG70_9PSEU</name>
<organism evidence="1 2">
    <name type="scientific">Actinophytocola algeriensis</name>
    <dbReference type="NCBI Taxonomy" id="1768010"/>
    <lineage>
        <taxon>Bacteria</taxon>
        <taxon>Bacillati</taxon>
        <taxon>Actinomycetota</taxon>
        <taxon>Actinomycetes</taxon>
        <taxon>Pseudonocardiales</taxon>
        <taxon>Pseudonocardiaceae</taxon>
    </lineage>
</organism>
<dbReference type="RefSeq" id="WP_184812941.1">
    <property type="nucleotide sequence ID" value="NZ_JACHJQ010000005.1"/>
</dbReference>
<comment type="caution">
    <text evidence="1">The sequence shown here is derived from an EMBL/GenBank/DDBJ whole genome shotgun (WGS) entry which is preliminary data.</text>
</comment>
<keyword evidence="2" id="KW-1185">Reference proteome</keyword>
<protein>
    <submittedName>
        <fullName evidence="1">Uncharacterized protein</fullName>
    </submittedName>
</protein>
<dbReference type="AlphaFoldDB" id="A0A7W7VG70"/>
<proteinExistence type="predicted"/>
<reference evidence="1 2" key="1">
    <citation type="submission" date="2020-08" db="EMBL/GenBank/DDBJ databases">
        <title>Genomic Encyclopedia of Type Strains, Phase III (KMG-III): the genomes of soil and plant-associated and newly described type strains.</title>
        <authorList>
            <person name="Whitman W."/>
        </authorList>
    </citation>
    <scope>NUCLEOTIDE SEQUENCE [LARGE SCALE GENOMIC DNA]</scope>
    <source>
        <strain evidence="1 2">CECT 8960</strain>
    </source>
</reference>
<accession>A0A7W7VG70</accession>
<sequence>MLAALMPAPFVWWAGRDPQPLHASPVHHIHHLDGLDEAPHVEPAAPVRRGSGAAREPQHFQARPAEVDQLLRLADSGEVAVIGAVTGQRGVGKTQVAGVYARRRIAAGWSVAWIPGTPVLTGALHVAIRAECGHRVCPQTSECHRRGLSADRKVCFDL</sequence>
<dbReference type="EMBL" id="JACHJQ010000005">
    <property type="protein sequence ID" value="MBB4908849.1"/>
    <property type="molecule type" value="Genomic_DNA"/>
</dbReference>
<evidence type="ECO:0000313" key="2">
    <source>
        <dbReference type="Proteomes" id="UP000520767"/>
    </source>
</evidence>
<gene>
    <name evidence="1" type="ORF">FHR82_005102</name>
</gene>
<dbReference type="Proteomes" id="UP000520767">
    <property type="component" value="Unassembled WGS sequence"/>
</dbReference>
<evidence type="ECO:0000313" key="1">
    <source>
        <dbReference type="EMBL" id="MBB4908849.1"/>
    </source>
</evidence>
<dbReference type="InterPro" id="IPR027417">
    <property type="entry name" value="P-loop_NTPase"/>
</dbReference>
<dbReference type="Gene3D" id="3.40.50.300">
    <property type="entry name" value="P-loop containing nucleotide triphosphate hydrolases"/>
    <property type="match status" value="1"/>
</dbReference>